<evidence type="ECO:0000256" key="5">
    <source>
        <dbReference type="SAM" id="Phobius"/>
    </source>
</evidence>
<evidence type="ECO:0000256" key="3">
    <source>
        <dbReference type="ARBA" id="ARBA00022833"/>
    </source>
</evidence>
<name>A0A1Y5IL61_OSTTA</name>
<feature type="transmembrane region" description="Helical" evidence="5">
    <location>
        <begin position="53"/>
        <end position="71"/>
    </location>
</feature>
<proteinExistence type="predicted"/>
<dbReference type="PROSITE" id="PS51292">
    <property type="entry name" value="ZF_RING_CH"/>
    <property type="match status" value="1"/>
</dbReference>
<evidence type="ECO:0000256" key="2">
    <source>
        <dbReference type="ARBA" id="ARBA00022771"/>
    </source>
</evidence>
<keyword evidence="5" id="KW-0812">Transmembrane</keyword>
<evidence type="ECO:0000259" key="6">
    <source>
        <dbReference type="PROSITE" id="PS51292"/>
    </source>
</evidence>
<feature type="compositionally biased region" description="Low complexity" evidence="4">
    <location>
        <begin position="315"/>
        <end position="333"/>
    </location>
</feature>
<feature type="compositionally biased region" description="Polar residues" evidence="4">
    <location>
        <begin position="301"/>
        <end position="312"/>
    </location>
</feature>
<keyword evidence="2" id="KW-0863">Zinc-finger</keyword>
<dbReference type="SUPFAM" id="SSF57850">
    <property type="entry name" value="RING/U-box"/>
    <property type="match status" value="1"/>
</dbReference>
<accession>A0A1Y5IL61</accession>
<dbReference type="InterPro" id="IPR011016">
    <property type="entry name" value="Znf_RING-CH"/>
</dbReference>
<dbReference type="InterPro" id="IPR013083">
    <property type="entry name" value="Znf_RING/FYVE/PHD"/>
</dbReference>
<reference evidence="7" key="1">
    <citation type="submission" date="2017-04" db="EMBL/GenBank/DDBJ databases">
        <title>Population genomics of picophytoplankton unveils novel chromosome hypervariability.</title>
        <authorList>
            <consortium name="DOE Joint Genome Institute"/>
            <person name="Blanc-Mathieu R."/>
            <person name="Krasovec M."/>
            <person name="Hebrard M."/>
            <person name="Yau S."/>
            <person name="Desgranges E."/>
            <person name="Martin J."/>
            <person name="Schackwitz W."/>
            <person name="Kuo A."/>
            <person name="Salin G."/>
            <person name="Donnadieu C."/>
            <person name="Desdevises Y."/>
            <person name="Sanchez-Ferandin S."/>
            <person name="Moreau H."/>
            <person name="Rivals E."/>
            <person name="Grigoriev I.V."/>
            <person name="Grimsley N."/>
            <person name="Eyre-Walker A."/>
            <person name="Piganeau G."/>
        </authorList>
    </citation>
    <scope>NUCLEOTIDE SEQUENCE [LARGE SCALE GENOMIC DNA]</scope>
    <source>
        <strain evidence="7">RCC 1115</strain>
    </source>
</reference>
<dbReference type="GO" id="GO:0008270">
    <property type="term" value="F:zinc ion binding"/>
    <property type="evidence" value="ECO:0007669"/>
    <property type="project" value="UniProtKB-KW"/>
</dbReference>
<dbReference type="PANTHER" id="PTHR36359">
    <property type="entry name" value="PROTEIN RESISTANCE TO PHYTOPHTHORA 1, CHLOROPLASTIC"/>
    <property type="match status" value="1"/>
</dbReference>
<dbReference type="Pfam" id="PF12906">
    <property type="entry name" value="RINGv"/>
    <property type="match status" value="1"/>
</dbReference>
<dbReference type="AlphaFoldDB" id="A0A1Y5IL61"/>
<feature type="region of interest" description="Disordered" evidence="4">
    <location>
        <begin position="173"/>
        <end position="209"/>
    </location>
</feature>
<dbReference type="InterPro" id="IPR044966">
    <property type="entry name" value="RPH1"/>
</dbReference>
<evidence type="ECO:0000256" key="1">
    <source>
        <dbReference type="ARBA" id="ARBA00022723"/>
    </source>
</evidence>
<dbReference type="PANTHER" id="PTHR36359:SF1">
    <property type="entry name" value="PROTEIN RESISTANCE TO PHYTOPHTHORA 1, CHLOROPLASTIC"/>
    <property type="match status" value="1"/>
</dbReference>
<feature type="region of interest" description="Disordered" evidence="4">
    <location>
        <begin position="250"/>
        <end position="353"/>
    </location>
</feature>
<dbReference type="SMART" id="SM00744">
    <property type="entry name" value="RINGv"/>
    <property type="match status" value="1"/>
</dbReference>
<gene>
    <name evidence="7" type="ORF">BE221DRAFT_170972</name>
</gene>
<keyword evidence="1" id="KW-0479">Metal-binding</keyword>
<dbReference type="Gene3D" id="3.30.40.10">
    <property type="entry name" value="Zinc/RING finger domain, C3HC4 (zinc finger)"/>
    <property type="match status" value="1"/>
</dbReference>
<organism evidence="7">
    <name type="scientific">Ostreococcus tauri</name>
    <name type="common">Marine green alga</name>
    <dbReference type="NCBI Taxonomy" id="70448"/>
    <lineage>
        <taxon>Eukaryota</taxon>
        <taxon>Viridiplantae</taxon>
        <taxon>Chlorophyta</taxon>
        <taxon>Mamiellophyceae</taxon>
        <taxon>Mamiellales</taxon>
        <taxon>Bathycoccaceae</taxon>
        <taxon>Ostreococcus</taxon>
    </lineage>
</organism>
<keyword evidence="5" id="KW-1133">Transmembrane helix</keyword>
<dbReference type="CDD" id="cd16495">
    <property type="entry name" value="RING_CH-C4HC3_MARCH"/>
    <property type="match status" value="1"/>
</dbReference>
<protein>
    <recommendedName>
        <fullName evidence="6">RING-CH-type domain-containing protein</fullName>
    </recommendedName>
</protein>
<feature type="domain" description="RING-CH-type" evidence="6">
    <location>
        <begin position="361"/>
        <end position="425"/>
    </location>
</feature>
<keyword evidence="3" id="KW-0862">Zinc</keyword>
<feature type="transmembrane region" description="Helical" evidence="5">
    <location>
        <begin position="21"/>
        <end position="47"/>
    </location>
</feature>
<dbReference type="GO" id="GO:0006952">
    <property type="term" value="P:defense response"/>
    <property type="evidence" value="ECO:0007669"/>
    <property type="project" value="InterPro"/>
</dbReference>
<feature type="compositionally biased region" description="Low complexity" evidence="4">
    <location>
        <begin position="191"/>
        <end position="202"/>
    </location>
</feature>
<dbReference type="EMBL" id="KZ155772">
    <property type="protein sequence ID" value="OUS48853.1"/>
    <property type="molecule type" value="Genomic_DNA"/>
</dbReference>
<feature type="transmembrane region" description="Helical" evidence="5">
    <location>
        <begin position="83"/>
        <end position="102"/>
    </location>
</feature>
<evidence type="ECO:0000256" key="4">
    <source>
        <dbReference type="SAM" id="MobiDB-lite"/>
    </source>
</evidence>
<sequence>MDVVDAQKSGAVKKNPAYKGSALYAIFEAQAYAAVAVGGLLAFNVIYPSEEPSIARLMGMWSVWMFTVPSLRARDCSAREKDALNLLFVAIPLVNVIIPFFWKSFAGVFTADVALMVAVYAQKGMFSDEAKAEDAALSAAAAAPAVDESAERGLVSLGAERLISAKLPQLAPRAPHNFPSATDRSRRRTRTAPWTPARTPLASPRALDRARTSATLARVVFDVPAPPASTHARARVSLVARFPRRRIFIDPSIPSPRASQRTSAPVRASTRASAMTAIDRRRDRALGRAMARARGEEMASRQPTVASSSLRATSRWRSPSPSSPRSGSDGPSRVGRRRETSREAVTGAGDARDFEGDAATARASAAAQCRFCFEESGDLVSPCACSGTAAYVHVGCLRRWQRVSLQTHGCEEYACRVCGETFSLPKAPLPQRIAQWFSPRADDRVSQYGKVWLQMMINTALPGADTEALARPGQVARLLSAAEARIWAKREIRKGNALLRSLSRLLIACEWTHGTLVLLYAATGMGGIGLDIVSHAAIAMATEQAPGANLIPLRAMSHALIGVCNGPLESLVRLTQPLHRLVHFFTLYPSFSLAYGAPENRERRRGRRPRVHFDFSVGAHVPLG</sequence>
<dbReference type="Proteomes" id="UP000195557">
    <property type="component" value="Unassembled WGS sequence"/>
</dbReference>
<keyword evidence="5" id="KW-0472">Membrane</keyword>
<evidence type="ECO:0000313" key="7">
    <source>
        <dbReference type="EMBL" id="OUS48853.1"/>
    </source>
</evidence>